<evidence type="ECO:0000256" key="2">
    <source>
        <dbReference type="ARBA" id="ARBA00008520"/>
    </source>
</evidence>
<keyword evidence="4 5" id="KW-0732">Signal</keyword>
<dbReference type="EMBL" id="LK932481">
    <property type="protein sequence ID" value="CDS84130.1"/>
    <property type="molecule type" value="Genomic_DNA"/>
</dbReference>
<dbReference type="PROSITE" id="PS51257">
    <property type="entry name" value="PROKAR_LIPOPROTEIN"/>
    <property type="match status" value="1"/>
</dbReference>
<evidence type="ECO:0000313" key="6">
    <source>
        <dbReference type="EMBL" id="CDS84130.1"/>
    </source>
</evidence>
<reference evidence="8" key="3">
    <citation type="journal article" date="2018" name="Genome Biol.">
        <title>SKESA: strategic k-mer extension for scrupulous assemblies.</title>
        <authorList>
            <person name="Souvorov A."/>
            <person name="Agarwala R."/>
            <person name="Lipman D.J."/>
        </authorList>
    </citation>
    <scope>NUCLEOTIDE SEQUENCE</scope>
    <source>
        <strain evidence="8">HN1000</strain>
    </source>
</reference>
<sequence length="486" mass="54907">MNRCKFAKLIITSMIVLLLTGCSLKKEDNYKLDPENPTSIQIWHYYNGQQKMAFDKLVKEFNDTVGAEKGIIVEAFSQGNVVDLSEKVLDSANKKVGSEDVPNIFAAYSDTAYEMDKLGLLVDMDKYISKEELNEYIDEYVEEGRINSKDEFKLFPIAKSTEILMLNKTDWDKFAKATNSNINDIKTIEGLVETSKKYYEWTDSLTKEPNDGKAFFGRDALANYIIIGSKQLGVEIFSVKDGKVTLNIDEKVMKKLWDNFYVPYINGYFASYGKFRSDDAKTGDILALVGSSSGAAYFPDRVMLNDNESYNIETSVFQAPRFKGEGKYAVQQGAGMAVTKSTKEEEYASVEFLKWFTDKEPNIKFSIASGYLPVKKKTNDLDVIKEVMKKDNLSLSDKVEGSIASSIEQINSCNLYTNKAFDGGTKARQILEYSMLDKAKEDSNKINELVKSGTSKKDAVAQFNNDKNFKTWFESFKAELENAIKK</sequence>
<dbReference type="GeneID" id="66353253"/>
<evidence type="ECO:0000313" key="11">
    <source>
        <dbReference type="Proteomes" id="UP000189137"/>
    </source>
</evidence>
<evidence type="ECO:0000313" key="8">
    <source>
        <dbReference type="EMBL" id="HBH1542467.1"/>
    </source>
</evidence>
<dbReference type="SUPFAM" id="SSF53850">
    <property type="entry name" value="Periplasmic binding protein-like II"/>
    <property type="match status" value="1"/>
</dbReference>
<dbReference type="Proteomes" id="UP000189137">
    <property type="component" value="Unassembled WGS sequence"/>
</dbReference>
<dbReference type="RefSeq" id="WP_009902135.1">
    <property type="nucleotide sequence ID" value="NZ_AP031492.1"/>
</dbReference>
<dbReference type="InterPro" id="IPR006059">
    <property type="entry name" value="SBP"/>
</dbReference>
<comment type="similarity">
    <text evidence="2">Belongs to the bacterial solute-binding protein 1 family.</text>
</comment>
<gene>
    <name evidence="6" type="ORF">BN1096_300048</name>
    <name evidence="7" type="ORF">BN1097_310049</name>
    <name evidence="8" type="ORF">KRM00_001950</name>
    <name evidence="10" type="ORF">SAMEA1402399_01711</name>
    <name evidence="9" type="ORF">SAMEA3375112_01161</name>
</gene>
<reference evidence="7" key="1">
    <citation type="submission" date="2014-07" db="EMBL/GenBank/DDBJ databases">
        <authorList>
            <person name="Monot Marc"/>
        </authorList>
    </citation>
    <scope>NUCLEOTIDE SEQUENCE</scope>
    <source>
        <strain evidence="7">7032994</strain>
    </source>
</reference>
<dbReference type="EMBL" id="DAEPXK010000018">
    <property type="protein sequence ID" value="HBH1542467.1"/>
    <property type="molecule type" value="Genomic_DNA"/>
</dbReference>
<evidence type="ECO:0000256" key="4">
    <source>
        <dbReference type="ARBA" id="ARBA00022729"/>
    </source>
</evidence>
<name>A0A031WDJ1_CLODI</name>
<evidence type="ECO:0000313" key="9">
    <source>
        <dbReference type="EMBL" id="SJS06794.1"/>
    </source>
</evidence>
<dbReference type="Proteomes" id="UP000878956">
    <property type="component" value="Unassembled WGS sequence"/>
</dbReference>
<dbReference type="InterPro" id="IPR050490">
    <property type="entry name" value="Bact_solute-bd_prot1"/>
</dbReference>
<evidence type="ECO:0000313" key="7">
    <source>
        <dbReference type="EMBL" id="CDS84583.1"/>
    </source>
</evidence>
<keyword evidence="7" id="KW-0449">Lipoprotein</keyword>
<dbReference type="EMBL" id="FUPS01000003">
    <property type="protein sequence ID" value="SJS06794.1"/>
    <property type="molecule type" value="Genomic_DNA"/>
</dbReference>
<comment type="subcellular location">
    <subcellularLocation>
        <location evidence="1">Cell envelope</location>
    </subcellularLocation>
</comment>
<dbReference type="PANTHER" id="PTHR43649">
    <property type="entry name" value="ARABINOSE-BINDING PROTEIN-RELATED"/>
    <property type="match status" value="1"/>
</dbReference>
<feature type="signal peptide" evidence="5">
    <location>
        <begin position="1"/>
        <end position="25"/>
    </location>
</feature>
<evidence type="ECO:0000256" key="1">
    <source>
        <dbReference type="ARBA" id="ARBA00004196"/>
    </source>
</evidence>
<reference evidence="9 11" key="2">
    <citation type="submission" date="2017-02" db="EMBL/GenBank/DDBJ databases">
        <authorList>
            <consortium name="Pathogen Informatics"/>
        </authorList>
    </citation>
    <scope>NUCLEOTIDE SEQUENCE [LARGE SCALE GENOMIC DNA]</scope>
    <source>
        <strain evidence="10">Clo34</strain>
        <strain evidence="12">clo34</strain>
        <strain evidence="9 11">VRECD0157</strain>
    </source>
</reference>
<dbReference type="PANTHER" id="PTHR43649:SF31">
    <property type="entry name" value="SN-GLYCEROL-3-PHOSPHATE-BINDING PERIPLASMIC PROTEIN UGPB"/>
    <property type="match status" value="1"/>
</dbReference>
<dbReference type="Proteomes" id="UP000411588">
    <property type="component" value="Unassembled WGS sequence"/>
</dbReference>
<accession>A0A031WDJ1</accession>
<proteinExistence type="inferred from homology"/>
<feature type="chain" id="PRO_5014497009" evidence="5">
    <location>
        <begin position="26"/>
        <end position="486"/>
    </location>
</feature>
<dbReference type="Pfam" id="PF13416">
    <property type="entry name" value="SBP_bac_8"/>
    <property type="match status" value="1"/>
</dbReference>
<dbReference type="Gene3D" id="3.40.190.10">
    <property type="entry name" value="Periplasmic binding protein-like II"/>
    <property type="match status" value="1"/>
</dbReference>
<evidence type="ECO:0000313" key="12">
    <source>
        <dbReference type="Proteomes" id="UP000411588"/>
    </source>
</evidence>
<organism evidence="7">
    <name type="scientific">Clostridioides difficile</name>
    <name type="common">Peptoclostridium difficile</name>
    <dbReference type="NCBI Taxonomy" id="1496"/>
    <lineage>
        <taxon>Bacteria</taxon>
        <taxon>Bacillati</taxon>
        <taxon>Bacillota</taxon>
        <taxon>Clostridia</taxon>
        <taxon>Peptostreptococcales</taxon>
        <taxon>Peptostreptococcaceae</taxon>
        <taxon>Clostridioides</taxon>
    </lineage>
</organism>
<dbReference type="AlphaFoldDB" id="A0A031WDJ1"/>
<protein>
    <submittedName>
        <fullName evidence="8">Extracellular solute-binding protein</fullName>
    </submittedName>
    <submittedName>
        <fullName evidence="7 10">Lipoprotein</fullName>
    </submittedName>
    <submittedName>
        <fullName evidence="9">Maltose-binding periplasmic proteins/domains</fullName>
    </submittedName>
</protein>
<dbReference type="EMBL" id="LK932367">
    <property type="protein sequence ID" value="CDS84583.1"/>
    <property type="molecule type" value="Genomic_DNA"/>
</dbReference>
<reference evidence="8" key="4">
    <citation type="submission" date="2021-06" db="EMBL/GenBank/DDBJ databases">
        <authorList>
            <consortium name="NCBI Pathogen Detection Project"/>
        </authorList>
    </citation>
    <scope>NUCLEOTIDE SEQUENCE</scope>
    <source>
        <strain evidence="8">HN1000</strain>
    </source>
</reference>
<evidence type="ECO:0000256" key="5">
    <source>
        <dbReference type="SAM" id="SignalP"/>
    </source>
</evidence>
<dbReference type="EMBL" id="CAADAN010000005">
    <property type="protein sequence ID" value="VFD31659.1"/>
    <property type="molecule type" value="Genomic_DNA"/>
</dbReference>
<dbReference type="PATRIC" id="fig|1496.1373.peg.3503"/>
<dbReference type="GO" id="GO:0030313">
    <property type="term" value="C:cell envelope"/>
    <property type="evidence" value="ECO:0007669"/>
    <property type="project" value="UniProtKB-SubCell"/>
</dbReference>
<evidence type="ECO:0000256" key="3">
    <source>
        <dbReference type="ARBA" id="ARBA00022448"/>
    </source>
</evidence>
<keyword evidence="3" id="KW-0813">Transport</keyword>
<evidence type="ECO:0000313" key="10">
    <source>
        <dbReference type="EMBL" id="VFD31659.1"/>
    </source>
</evidence>